<evidence type="ECO:0000313" key="16">
    <source>
        <dbReference type="Proteomes" id="UP000265020"/>
    </source>
</evidence>
<dbReference type="GO" id="GO:0035025">
    <property type="term" value="P:positive regulation of Rho protein signal transduction"/>
    <property type="evidence" value="ECO:0007669"/>
    <property type="project" value="TreeGrafter"/>
</dbReference>
<feature type="transmembrane region" description="Helical" evidence="12">
    <location>
        <begin position="295"/>
        <end position="315"/>
    </location>
</feature>
<keyword evidence="5" id="KW-0297">G-protein coupled receptor</keyword>
<evidence type="ECO:0000256" key="6">
    <source>
        <dbReference type="ARBA" id="ARBA00023136"/>
    </source>
</evidence>
<feature type="transmembrane region" description="Helical" evidence="12">
    <location>
        <begin position="201"/>
        <end position="221"/>
    </location>
</feature>
<dbReference type="AlphaFoldDB" id="A0A3Q2CZ09"/>
<name>A0A3Q2CZ09_CYPVA</name>
<dbReference type="InterPro" id="IPR003912">
    <property type="entry name" value="Protea_act_rcpt"/>
</dbReference>
<dbReference type="InterPro" id="IPR000276">
    <property type="entry name" value="GPCR_Rhodpsn"/>
</dbReference>
<keyword evidence="10" id="KW-0807">Transducer</keyword>
<dbReference type="Pfam" id="PF00001">
    <property type="entry name" value="7tm_1"/>
    <property type="match status" value="1"/>
</dbReference>
<evidence type="ECO:0000256" key="8">
    <source>
        <dbReference type="ARBA" id="ARBA00023170"/>
    </source>
</evidence>
<dbReference type="PRINTS" id="PR01429">
    <property type="entry name" value="PROTEASEAR3"/>
</dbReference>
<dbReference type="PANTHER" id="PTHR24232">
    <property type="entry name" value="G-PROTEIN COUPLED RECEPTOR"/>
    <property type="match status" value="1"/>
</dbReference>
<feature type="chain" id="PRO_5018522512" evidence="13">
    <location>
        <begin position="21"/>
        <end position="374"/>
    </location>
</feature>
<dbReference type="GO" id="GO:0007200">
    <property type="term" value="P:phospholipase C-activating G protein-coupled receptor signaling pathway"/>
    <property type="evidence" value="ECO:0007669"/>
    <property type="project" value="TreeGrafter"/>
</dbReference>
<dbReference type="GO" id="GO:0005886">
    <property type="term" value="C:plasma membrane"/>
    <property type="evidence" value="ECO:0007669"/>
    <property type="project" value="UniProtKB-SubCell"/>
</dbReference>
<dbReference type="STRING" id="28743.ENSCVAP00000011193"/>
<dbReference type="InterPro" id="IPR003943">
    <property type="entry name" value="Prot_act_rcpt_3"/>
</dbReference>
<comment type="subcellular location">
    <subcellularLocation>
        <location evidence="1">Cell membrane</location>
        <topology evidence="1">Multi-pass membrane protein</topology>
    </subcellularLocation>
</comment>
<feature type="transmembrane region" description="Helical" evidence="12">
    <location>
        <begin position="159"/>
        <end position="180"/>
    </location>
</feature>
<dbReference type="PROSITE" id="PS50262">
    <property type="entry name" value="G_PROTEIN_RECEP_F1_2"/>
    <property type="match status" value="1"/>
</dbReference>
<evidence type="ECO:0000259" key="14">
    <source>
        <dbReference type="PROSITE" id="PS50262"/>
    </source>
</evidence>
<evidence type="ECO:0000256" key="1">
    <source>
        <dbReference type="ARBA" id="ARBA00004651"/>
    </source>
</evidence>
<dbReference type="GeneID" id="107090362"/>
<evidence type="ECO:0000256" key="4">
    <source>
        <dbReference type="ARBA" id="ARBA00022989"/>
    </source>
</evidence>
<accession>A0A3Q2CZ09</accession>
<feature type="transmembrane region" description="Helical" evidence="12">
    <location>
        <begin position="90"/>
        <end position="111"/>
    </location>
</feature>
<keyword evidence="2" id="KW-1003">Cell membrane</keyword>
<keyword evidence="13" id="KW-0732">Signal</keyword>
<organism evidence="15 16">
    <name type="scientific">Cyprinodon variegatus</name>
    <name type="common">Sheepshead minnow</name>
    <dbReference type="NCBI Taxonomy" id="28743"/>
    <lineage>
        <taxon>Eukaryota</taxon>
        <taxon>Metazoa</taxon>
        <taxon>Chordata</taxon>
        <taxon>Craniata</taxon>
        <taxon>Vertebrata</taxon>
        <taxon>Euteleostomi</taxon>
        <taxon>Actinopterygii</taxon>
        <taxon>Neopterygii</taxon>
        <taxon>Teleostei</taxon>
        <taxon>Neoteleostei</taxon>
        <taxon>Acanthomorphata</taxon>
        <taxon>Ovalentaria</taxon>
        <taxon>Atherinomorphae</taxon>
        <taxon>Cyprinodontiformes</taxon>
        <taxon>Cyprinodontidae</taxon>
        <taxon>Cyprinodon</taxon>
    </lineage>
</organism>
<keyword evidence="4 12" id="KW-1133">Transmembrane helix</keyword>
<dbReference type="Ensembl" id="ENSCVAT00000018061.1">
    <property type="protein sequence ID" value="ENSCVAP00000011193.1"/>
    <property type="gene ID" value="ENSCVAG00000013402.1"/>
</dbReference>
<dbReference type="KEGG" id="cvg:107090362"/>
<evidence type="ECO:0000256" key="10">
    <source>
        <dbReference type="ARBA" id="ARBA00023224"/>
    </source>
</evidence>
<evidence type="ECO:0000256" key="5">
    <source>
        <dbReference type="ARBA" id="ARBA00023040"/>
    </source>
</evidence>
<evidence type="ECO:0000313" key="15">
    <source>
        <dbReference type="Ensembl" id="ENSCVAP00000011193.1"/>
    </source>
</evidence>
<dbReference type="GeneTree" id="ENSGT01050000244840"/>
<keyword evidence="3 12" id="KW-0812">Transmembrane</keyword>
<dbReference type="Gene3D" id="1.20.1070.10">
    <property type="entry name" value="Rhodopsin 7-helix transmembrane proteins"/>
    <property type="match status" value="1"/>
</dbReference>
<keyword evidence="6 12" id="KW-0472">Membrane</keyword>
<keyword evidence="9" id="KW-0325">Glycoprotein</keyword>
<dbReference type="PANTHER" id="PTHR24232:SF0">
    <property type="entry name" value="PROTEINASE-ACTIVATED RECEPTOR 3"/>
    <property type="match status" value="1"/>
</dbReference>
<dbReference type="GO" id="GO:0015057">
    <property type="term" value="F:thrombin-activated receptor activity"/>
    <property type="evidence" value="ECO:0007669"/>
    <property type="project" value="InterPro"/>
</dbReference>
<feature type="transmembrane region" description="Helical" evidence="12">
    <location>
        <begin position="248"/>
        <end position="274"/>
    </location>
</feature>
<feature type="transmembrane region" description="Helical" evidence="12">
    <location>
        <begin position="327"/>
        <end position="351"/>
    </location>
</feature>
<evidence type="ECO:0000256" key="12">
    <source>
        <dbReference type="SAM" id="Phobius"/>
    </source>
</evidence>
<sequence>MRKLWILLLLFALFIHGTLQKNGRKTSKAKQNKTKRDFPMPRVFKGVPLTKSPLQGTQAPNSTISPALGSINEIAVRYLKGPLSTRAFPIIYLGLVIVGIPANLTILCLLLTKVRKVSSAILYCSLAVSDLFLLISLLFKSHYHLLGNHWVLGEAACRAVTACFYGNLYCSALTLACIAVKRYMAVVHPFIYKTLPKLKSTALVVLAVWGVFVAAIIPELLVQQTFWLPQLNRTSCHDVLPLDFNSHAVLLFSNLILTVLCLLLPMVVTFVCFIKIFRALNQSHYDWAMYIKSSSLVFTIFLVCFLPVGVLHFLHYMCLFFNLTDSLYIYFNTAVCLCCIHACLDPFFFILMSKSTGSKMYFLSFKGKSFSISI</sequence>
<dbReference type="Proteomes" id="UP000265020">
    <property type="component" value="Unassembled WGS sequence"/>
</dbReference>
<dbReference type="InterPro" id="IPR017452">
    <property type="entry name" value="GPCR_Rhodpsn_7TM"/>
</dbReference>
<feature type="domain" description="G-protein coupled receptors family 1 profile" evidence="14">
    <location>
        <begin position="102"/>
        <end position="349"/>
    </location>
</feature>
<protein>
    <submittedName>
        <fullName evidence="15">Coagulation factor II thrombin receptor like 2</fullName>
    </submittedName>
</protein>
<reference evidence="15" key="2">
    <citation type="submission" date="2025-09" db="UniProtKB">
        <authorList>
            <consortium name="Ensembl"/>
        </authorList>
    </citation>
    <scope>IDENTIFICATION</scope>
</reference>
<dbReference type="PRINTS" id="PR00237">
    <property type="entry name" value="GPCRRHODOPSN"/>
</dbReference>
<keyword evidence="8" id="KW-0675">Receptor</keyword>
<evidence type="ECO:0000256" key="9">
    <source>
        <dbReference type="ARBA" id="ARBA00023180"/>
    </source>
</evidence>
<evidence type="ECO:0000256" key="2">
    <source>
        <dbReference type="ARBA" id="ARBA00022475"/>
    </source>
</evidence>
<evidence type="ECO:0000256" key="13">
    <source>
        <dbReference type="SAM" id="SignalP"/>
    </source>
</evidence>
<feature type="signal peptide" evidence="13">
    <location>
        <begin position="1"/>
        <end position="20"/>
    </location>
</feature>
<evidence type="ECO:0000256" key="11">
    <source>
        <dbReference type="PIRSR" id="PIRSR603912-52"/>
    </source>
</evidence>
<dbReference type="RefSeq" id="XP_015239179.1">
    <property type="nucleotide sequence ID" value="XM_015383693.1"/>
</dbReference>
<dbReference type="OMA" id="RVIPVIY"/>
<evidence type="ECO:0000256" key="7">
    <source>
        <dbReference type="ARBA" id="ARBA00023157"/>
    </source>
</evidence>
<dbReference type="PRINTS" id="PR01428">
    <property type="entry name" value="PROTEASEAR"/>
</dbReference>
<feature type="transmembrane region" description="Helical" evidence="12">
    <location>
        <begin position="120"/>
        <end position="139"/>
    </location>
</feature>
<feature type="disulfide bond" evidence="11">
    <location>
        <begin position="157"/>
        <end position="236"/>
    </location>
</feature>
<reference evidence="15" key="1">
    <citation type="submission" date="2025-08" db="UniProtKB">
        <authorList>
            <consortium name="Ensembl"/>
        </authorList>
    </citation>
    <scope>IDENTIFICATION</scope>
</reference>
<evidence type="ECO:0000256" key="3">
    <source>
        <dbReference type="ARBA" id="ARBA00022692"/>
    </source>
</evidence>
<dbReference type="GO" id="GO:0007596">
    <property type="term" value="P:blood coagulation"/>
    <property type="evidence" value="ECO:0007669"/>
    <property type="project" value="InterPro"/>
</dbReference>
<dbReference type="SUPFAM" id="SSF81321">
    <property type="entry name" value="Family A G protein-coupled receptor-like"/>
    <property type="match status" value="1"/>
</dbReference>
<keyword evidence="16" id="KW-1185">Reference proteome</keyword>
<proteinExistence type="predicted"/>
<dbReference type="OrthoDB" id="8859266at2759"/>
<keyword evidence="7 11" id="KW-1015">Disulfide bond</keyword>